<dbReference type="PANTHER" id="PTHR47166">
    <property type="entry name" value="ZINC FINGER PROTEIN 831"/>
    <property type="match status" value="1"/>
</dbReference>
<dbReference type="SUPFAM" id="SSF57667">
    <property type="entry name" value="beta-beta-alpha zinc fingers"/>
    <property type="match status" value="1"/>
</dbReference>
<feature type="region of interest" description="Disordered" evidence="6">
    <location>
        <begin position="615"/>
        <end position="927"/>
    </location>
</feature>
<evidence type="ECO:0000256" key="5">
    <source>
        <dbReference type="PROSITE-ProRule" id="PRU00042"/>
    </source>
</evidence>
<evidence type="ECO:0000256" key="4">
    <source>
        <dbReference type="ARBA" id="ARBA00022833"/>
    </source>
</evidence>
<gene>
    <name evidence="9" type="primary">ZNF831</name>
</gene>
<feature type="region of interest" description="Disordered" evidence="6">
    <location>
        <begin position="1068"/>
        <end position="1119"/>
    </location>
</feature>
<dbReference type="FunFam" id="3.30.160.60:FF:000710">
    <property type="entry name" value="Zinc finger protein 768"/>
    <property type="match status" value="1"/>
</dbReference>
<evidence type="ECO:0000256" key="3">
    <source>
        <dbReference type="ARBA" id="ARBA00022771"/>
    </source>
</evidence>
<feature type="compositionally biased region" description="Polar residues" evidence="6">
    <location>
        <begin position="912"/>
        <end position="923"/>
    </location>
</feature>
<evidence type="ECO:0000256" key="2">
    <source>
        <dbReference type="ARBA" id="ARBA00022737"/>
    </source>
</evidence>
<dbReference type="GeneID" id="112869074"/>
<dbReference type="PROSITE" id="PS00028">
    <property type="entry name" value="ZINC_FINGER_C2H2_1"/>
    <property type="match status" value="2"/>
</dbReference>
<dbReference type="KEGG" id="pcoo:112869074"/>
<evidence type="ECO:0000256" key="1">
    <source>
        <dbReference type="ARBA" id="ARBA00022723"/>
    </source>
</evidence>
<feature type="region of interest" description="Disordered" evidence="6">
    <location>
        <begin position="1"/>
        <end position="32"/>
    </location>
</feature>
<organism evidence="8 9">
    <name type="scientific">Puma concolor</name>
    <name type="common">Mountain lion</name>
    <name type="synonym">Felis concolor</name>
    <dbReference type="NCBI Taxonomy" id="9696"/>
    <lineage>
        <taxon>Eukaryota</taxon>
        <taxon>Metazoa</taxon>
        <taxon>Chordata</taxon>
        <taxon>Craniata</taxon>
        <taxon>Vertebrata</taxon>
        <taxon>Euteleostomi</taxon>
        <taxon>Mammalia</taxon>
        <taxon>Eutheria</taxon>
        <taxon>Laurasiatheria</taxon>
        <taxon>Carnivora</taxon>
        <taxon>Feliformia</taxon>
        <taxon>Felidae</taxon>
        <taxon>Felinae</taxon>
        <taxon>Puma</taxon>
    </lineage>
</organism>
<dbReference type="GO" id="GO:0008270">
    <property type="term" value="F:zinc ion binding"/>
    <property type="evidence" value="ECO:0007669"/>
    <property type="project" value="UniProtKB-KW"/>
</dbReference>
<keyword evidence="3 5" id="KW-0863">Zinc-finger</keyword>
<proteinExistence type="predicted"/>
<keyword evidence="2" id="KW-0677">Repeat</keyword>
<feature type="compositionally biased region" description="Basic and acidic residues" evidence="6">
    <location>
        <begin position="1091"/>
        <end position="1104"/>
    </location>
</feature>
<dbReference type="PROSITE" id="PS50157">
    <property type="entry name" value="ZINC_FINGER_C2H2_2"/>
    <property type="match status" value="2"/>
</dbReference>
<feature type="region of interest" description="Disordered" evidence="6">
    <location>
        <begin position="548"/>
        <end position="586"/>
    </location>
</feature>
<feature type="domain" description="C2H2-type" evidence="7">
    <location>
        <begin position="171"/>
        <end position="200"/>
    </location>
</feature>
<feature type="compositionally biased region" description="Basic residues" evidence="6">
    <location>
        <begin position="762"/>
        <end position="771"/>
    </location>
</feature>
<dbReference type="RefSeq" id="XP_025787921.1">
    <property type="nucleotide sequence ID" value="XM_025932136.1"/>
</dbReference>
<evidence type="ECO:0000313" key="9">
    <source>
        <dbReference type="RefSeq" id="XP_025787921.1"/>
    </source>
</evidence>
<name>A0A6P6II92_PUMCO</name>
<sequence>MEVPELTRPASPARDQPAPAPGHPGASGGQVSPHLTLGPVILSPEQGLAPTVFLKALPIPLYHTGPPGGLQPRAPLVTGSLDGGGGPFILSPLLQPEGPGPTQAGKPAAPTLTVNIVGTLPVLSPGLGPTLGSPGKVRNAGKYLCPHCGRDCLKPSVLEKHIRSHTGERPFPCATCGIAFKTQSNLYKHRRTQTHLNHSRLSSESEGGGGSLPEEGDGAGESSRAAGTGDGWSQSRSGRPLSPGAQGAGRCPVSAMHPSSVAKTLGLKLEAVPRPGSAPADRETPVDSAHAASPARTLAGGTQLRRKSPEQLSPTAGLPCAPRQQAAPSSEKARDARASEGRLRKCESTDSGYLSRSDSAEQPPAPGSPLRGLSEGEAAPGPRLERQLEQRIAWLISHNQAVVDDSQLDNVRPRKTVLCKQGSIDLPMPYTYKDSFHFDIRALPSGRRKPAALGPARSTFTPPDKGRPVFFHSVPTQLSSTVACVPITRSNSLPFVEGTGTWQEPPDPRDAGPRRQKPLSPRPAPARPADVPGGHPRALVRQAAVEDLPCPLTGDGPAPTEDLGGSRAAAGEGAARRGGAAGKKCGQRPLKMFSQDKWQVYGKETFKRIYQKMKTSYHGGKKAREGTVGSRTELGRPLQEEVAGDEGTAPSQGGQTPVRGDVSVGTQPGPWGRPLAQEGFPVMDPATEGETGVGLAPAAALGRVPAQPPPAAPGTWQCLDQPGSSSKMSAPPEAKPVAGQGGRRRGGFLQSRVQLRGGGLHRPPRVLRKDRHLPPLEGLGPRRTPRKPSSETAGLNLRGEPSRTASESPVCCGHGEEEEDVSRPASGSFSPNTSSRAGSEMDQISAAPSGRGDRCTQNTASGSGPSERSDSCVAMATDSLLSQGRGPGVGTLETRPPPTREQVSVDLKPSIFSDTQEPSSLGSRGTPLRQDVAPCVAAICALGERVGHTTLGLHSAEPQDHRAAGEALTQSSPARKAIAAAVSPSVLPGKPSCGQRRSGLLLLGSTGKTHLEMPAPGSASSYQEEGEHKTFFPTGGQYGGGEMVVPCPPLGNESGKCQVSGLTSLKDCVVPSKPGQPRESPEAPSKTVKRRGLEGLRKQTRVEVSDTSSDDEDRLVIEM</sequence>
<dbReference type="SMART" id="SM00355">
    <property type="entry name" value="ZnF_C2H2"/>
    <property type="match status" value="2"/>
</dbReference>
<evidence type="ECO:0000259" key="7">
    <source>
        <dbReference type="PROSITE" id="PS50157"/>
    </source>
</evidence>
<feature type="region of interest" description="Disordered" evidence="6">
    <location>
        <begin position="191"/>
        <end position="256"/>
    </location>
</feature>
<feature type="domain" description="C2H2-type" evidence="7">
    <location>
        <begin position="143"/>
        <end position="170"/>
    </location>
</feature>
<dbReference type="AlphaFoldDB" id="A0A6P6II92"/>
<dbReference type="CTD" id="128611"/>
<dbReference type="Proteomes" id="UP000515131">
    <property type="component" value="Unplaced"/>
</dbReference>
<feature type="compositionally biased region" description="Polar residues" evidence="6">
    <location>
        <begin position="855"/>
        <end position="866"/>
    </location>
</feature>
<dbReference type="PANTHER" id="PTHR47166:SF1">
    <property type="entry name" value="ZINC FINGER PROTEIN 831"/>
    <property type="match status" value="1"/>
</dbReference>
<evidence type="ECO:0000256" key="6">
    <source>
        <dbReference type="SAM" id="MobiDB-lite"/>
    </source>
</evidence>
<keyword evidence="1" id="KW-0479">Metal-binding</keyword>
<feature type="region of interest" description="Disordered" evidence="6">
    <location>
        <begin position="494"/>
        <end position="535"/>
    </location>
</feature>
<feature type="region of interest" description="Disordered" evidence="6">
    <location>
        <begin position="272"/>
        <end position="382"/>
    </location>
</feature>
<feature type="compositionally biased region" description="Basic and acidic residues" evidence="6">
    <location>
        <begin position="331"/>
        <end position="348"/>
    </location>
</feature>
<dbReference type="InterPro" id="IPR036236">
    <property type="entry name" value="Znf_C2H2_sf"/>
</dbReference>
<feature type="compositionally biased region" description="Polar residues" evidence="6">
    <location>
        <begin position="825"/>
        <end position="837"/>
    </location>
</feature>
<protein>
    <submittedName>
        <fullName evidence="9">Zinc finger protein 831</fullName>
    </submittedName>
</protein>
<keyword evidence="4" id="KW-0862">Zinc</keyword>
<dbReference type="Pfam" id="PF00096">
    <property type="entry name" value="zf-C2H2"/>
    <property type="match status" value="1"/>
</dbReference>
<dbReference type="InterPro" id="IPR013087">
    <property type="entry name" value="Znf_C2H2_type"/>
</dbReference>
<reference evidence="9" key="1">
    <citation type="submission" date="2025-08" db="UniProtKB">
        <authorList>
            <consortium name="RefSeq"/>
        </authorList>
    </citation>
    <scope>IDENTIFICATION</scope>
    <source>
        <tissue evidence="9">Blood</tissue>
    </source>
</reference>
<accession>A0A6P6II92</accession>
<keyword evidence="8" id="KW-1185">Reference proteome</keyword>
<evidence type="ECO:0000313" key="8">
    <source>
        <dbReference type="Proteomes" id="UP000515131"/>
    </source>
</evidence>
<dbReference type="Gene3D" id="3.30.160.60">
    <property type="entry name" value="Classic Zinc Finger"/>
    <property type="match status" value="2"/>
</dbReference>